<evidence type="ECO:0000256" key="2">
    <source>
        <dbReference type="SAM" id="MobiDB-lite"/>
    </source>
</evidence>
<feature type="region of interest" description="Disordered" evidence="2">
    <location>
        <begin position="213"/>
        <end position="255"/>
    </location>
</feature>
<feature type="compositionally biased region" description="Polar residues" evidence="2">
    <location>
        <begin position="244"/>
        <end position="255"/>
    </location>
</feature>
<proteinExistence type="predicted"/>
<keyword evidence="4" id="KW-1185">Reference proteome</keyword>
<name>A0A2Z7BDM6_9LAMI</name>
<feature type="region of interest" description="Disordered" evidence="2">
    <location>
        <begin position="1"/>
        <end position="38"/>
    </location>
</feature>
<sequence length="255" mass="28041">MASSTDSVVRSTVESVDSTPASPEVREPMLPDRSELGNGLGREVIHRLNRARRDMNHTRKHFDETLEQCTELEMQLADLEAARAQEERAAEAQREALEAQGRKLVAEKAALVTEKEALATEKEALAAEKEALAAEKRAMGAELDAMLSKKTAMSSRGFVEDERQYRAPHLPAGLLLAAMRRVESYHALMSFGNNRSSNLFMLCYICPLAGSQHTAAPPQGRSGGSSRGRSFPVPQQRMGETQHRSLQQPGPSRFG</sequence>
<organism evidence="3 4">
    <name type="scientific">Dorcoceras hygrometricum</name>
    <dbReference type="NCBI Taxonomy" id="472368"/>
    <lineage>
        <taxon>Eukaryota</taxon>
        <taxon>Viridiplantae</taxon>
        <taxon>Streptophyta</taxon>
        <taxon>Embryophyta</taxon>
        <taxon>Tracheophyta</taxon>
        <taxon>Spermatophyta</taxon>
        <taxon>Magnoliopsida</taxon>
        <taxon>eudicotyledons</taxon>
        <taxon>Gunneridae</taxon>
        <taxon>Pentapetalae</taxon>
        <taxon>asterids</taxon>
        <taxon>lamiids</taxon>
        <taxon>Lamiales</taxon>
        <taxon>Gesneriaceae</taxon>
        <taxon>Didymocarpoideae</taxon>
        <taxon>Trichosporeae</taxon>
        <taxon>Loxocarpinae</taxon>
        <taxon>Dorcoceras</taxon>
    </lineage>
</organism>
<reference evidence="3 4" key="1">
    <citation type="journal article" date="2015" name="Proc. Natl. Acad. Sci. U.S.A.">
        <title>The resurrection genome of Boea hygrometrica: A blueprint for survival of dehydration.</title>
        <authorList>
            <person name="Xiao L."/>
            <person name="Yang G."/>
            <person name="Zhang L."/>
            <person name="Yang X."/>
            <person name="Zhao S."/>
            <person name="Ji Z."/>
            <person name="Zhou Q."/>
            <person name="Hu M."/>
            <person name="Wang Y."/>
            <person name="Chen M."/>
            <person name="Xu Y."/>
            <person name="Jin H."/>
            <person name="Xiao X."/>
            <person name="Hu G."/>
            <person name="Bao F."/>
            <person name="Hu Y."/>
            <person name="Wan P."/>
            <person name="Li L."/>
            <person name="Deng X."/>
            <person name="Kuang T."/>
            <person name="Xiang C."/>
            <person name="Zhu J.K."/>
            <person name="Oliver M.J."/>
            <person name="He Y."/>
        </authorList>
    </citation>
    <scope>NUCLEOTIDE SEQUENCE [LARGE SCALE GENOMIC DNA]</scope>
    <source>
        <strain evidence="4">cv. XS01</strain>
    </source>
</reference>
<feature type="coiled-coil region" evidence="1">
    <location>
        <begin position="62"/>
        <end position="142"/>
    </location>
</feature>
<feature type="compositionally biased region" description="Basic and acidic residues" evidence="2">
    <location>
        <begin position="24"/>
        <end position="35"/>
    </location>
</feature>
<feature type="compositionally biased region" description="Polar residues" evidence="2">
    <location>
        <begin position="1"/>
        <end position="21"/>
    </location>
</feature>
<dbReference type="Proteomes" id="UP000250235">
    <property type="component" value="Unassembled WGS sequence"/>
</dbReference>
<keyword evidence="1" id="KW-0175">Coiled coil</keyword>
<protein>
    <submittedName>
        <fullName evidence="3">Uncharacterized protein</fullName>
    </submittedName>
</protein>
<evidence type="ECO:0000256" key="1">
    <source>
        <dbReference type="SAM" id="Coils"/>
    </source>
</evidence>
<dbReference type="Gene3D" id="1.20.5.1000">
    <property type="entry name" value="arf6 gtpase in complex with a specific effector, jip4"/>
    <property type="match status" value="1"/>
</dbReference>
<accession>A0A2Z7BDM6</accession>
<evidence type="ECO:0000313" key="3">
    <source>
        <dbReference type="EMBL" id="KZV32330.1"/>
    </source>
</evidence>
<evidence type="ECO:0000313" key="4">
    <source>
        <dbReference type="Proteomes" id="UP000250235"/>
    </source>
</evidence>
<gene>
    <name evidence="3" type="ORF">F511_26877</name>
</gene>
<dbReference type="AlphaFoldDB" id="A0A2Z7BDM6"/>
<dbReference type="EMBL" id="KV006885">
    <property type="protein sequence ID" value="KZV32330.1"/>
    <property type="molecule type" value="Genomic_DNA"/>
</dbReference>